<evidence type="ECO:0000313" key="1">
    <source>
        <dbReference type="EMBL" id="RHD57304.1"/>
    </source>
</evidence>
<dbReference type="PANTHER" id="PTHR34374:SF1">
    <property type="entry name" value="LARGE RIBOSOMAL RNA SUBUNIT ACCUMULATION PROTEIN YCED HOMOLOG 1, CHLOROPLASTIC"/>
    <property type="match status" value="1"/>
</dbReference>
<reference evidence="1 2" key="1">
    <citation type="submission" date="2018-08" db="EMBL/GenBank/DDBJ databases">
        <title>A genome reference for cultivated species of the human gut microbiota.</title>
        <authorList>
            <person name="Zou Y."/>
            <person name="Xue W."/>
            <person name="Luo G."/>
        </authorList>
    </citation>
    <scope>NUCLEOTIDE SEQUENCE [LARGE SCALE GENOMIC DNA]</scope>
    <source>
        <strain evidence="1 2">AM30-5LB</strain>
    </source>
</reference>
<dbReference type="RefSeq" id="WP_118271127.1">
    <property type="nucleotide sequence ID" value="NZ_QSJI01000001.1"/>
</dbReference>
<name>A0A414FZA1_9ACTN</name>
<protein>
    <submittedName>
        <fullName evidence="1">DUF177 domain-containing protein</fullName>
    </submittedName>
</protein>
<dbReference type="EMBL" id="QSJI01000001">
    <property type="protein sequence ID" value="RHD57304.1"/>
    <property type="molecule type" value="Genomic_DNA"/>
</dbReference>
<comment type="caution">
    <text evidence="1">The sequence shown here is derived from an EMBL/GenBank/DDBJ whole genome shotgun (WGS) entry which is preliminary data.</text>
</comment>
<dbReference type="InterPro" id="IPR003772">
    <property type="entry name" value="YceD"/>
</dbReference>
<dbReference type="Pfam" id="PF02620">
    <property type="entry name" value="YceD"/>
    <property type="match status" value="1"/>
</dbReference>
<evidence type="ECO:0000313" key="2">
    <source>
        <dbReference type="Proteomes" id="UP000286050"/>
    </source>
</evidence>
<dbReference type="AlphaFoldDB" id="A0A414FZA1"/>
<sequence length="188" mass="20153">MSCLGSVTVDLSDKLENPGESLPVSGHIDVDAYMVGDKELSLPHGANYDVVLTNAGDGILVTGIVRADVTGECDRCLETAAFEVSGEIEEYYLFEEPADPEEYEDGFELVSPDRVIDLGEAISDAVVMDTPFVVLCRPDCEGLCPTCGANLNDGDCGCAKQSEQAWVDSEENPFAALKALKFDDSNDE</sequence>
<dbReference type="PANTHER" id="PTHR34374">
    <property type="entry name" value="LARGE RIBOSOMAL RNA SUBUNIT ACCUMULATION PROTEIN YCED HOMOLOG 1, CHLOROPLASTIC"/>
    <property type="match status" value="1"/>
</dbReference>
<accession>A0A414FZA1</accession>
<organism evidence="1 2">
    <name type="scientific">Collinsella intestinalis</name>
    <dbReference type="NCBI Taxonomy" id="147207"/>
    <lineage>
        <taxon>Bacteria</taxon>
        <taxon>Bacillati</taxon>
        <taxon>Actinomycetota</taxon>
        <taxon>Coriobacteriia</taxon>
        <taxon>Coriobacteriales</taxon>
        <taxon>Coriobacteriaceae</taxon>
        <taxon>Collinsella</taxon>
    </lineage>
</organism>
<proteinExistence type="predicted"/>
<gene>
    <name evidence="1" type="ORF">DW787_00165</name>
</gene>
<dbReference type="Proteomes" id="UP000286050">
    <property type="component" value="Unassembled WGS sequence"/>
</dbReference>